<protein>
    <submittedName>
        <fullName evidence="2">Uncharacterized protein</fullName>
    </submittedName>
</protein>
<dbReference type="AlphaFoldDB" id="A0A2Z6QWL1"/>
<dbReference type="EMBL" id="BEXD01001210">
    <property type="protein sequence ID" value="GBB92932.1"/>
    <property type="molecule type" value="Genomic_DNA"/>
</dbReference>
<feature type="coiled-coil region" evidence="1">
    <location>
        <begin position="60"/>
        <end position="87"/>
    </location>
</feature>
<dbReference type="Proteomes" id="UP000247702">
    <property type="component" value="Unassembled WGS sequence"/>
</dbReference>
<evidence type="ECO:0000313" key="2">
    <source>
        <dbReference type="EMBL" id="GBB92932.1"/>
    </source>
</evidence>
<accession>A0A2Z6QWL1</accession>
<keyword evidence="1" id="KW-0175">Coiled coil</keyword>
<keyword evidence="4" id="KW-1185">Reference proteome</keyword>
<organism evidence="2 4">
    <name type="scientific">Rhizophagus clarus</name>
    <dbReference type="NCBI Taxonomy" id="94130"/>
    <lineage>
        <taxon>Eukaryota</taxon>
        <taxon>Fungi</taxon>
        <taxon>Fungi incertae sedis</taxon>
        <taxon>Mucoromycota</taxon>
        <taxon>Glomeromycotina</taxon>
        <taxon>Glomeromycetes</taxon>
        <taxon>Glomerales</taxon>
        <taxon>Glomeraceae</taxon>
        <taxon>Rhizophagus</taxon>
    </lineage>
</organism>
<evidence type="ECO:0000313" key="4">
    <source>
        <dbReference type="Proteomes" id="UP000247702"/>
    </source>
</evidence>
<proteinExistence type="predicted"/>
<sequence>MSSDLRRIGFRRIAQICGPKFFLMEMVTDQKHSSDSTPSEQNAEAYSVFFRENSALKKELKYYHSQHNTLERRVKRLERDVGSLKVELLNIATKSIRFGFA</sequence>
<reference evidence="3" key="2">
    <citation type="submission" date="2019-10" db="EMBL/GenBank/DDBJ databases">
        <title>Conservation and host-specific expression of non-tandemly repeated heterogenous ribosome RNA gene in arbuscular mycorrhizal fungi.</title>
        <authorList>
            <person name="Maeda T."/>
            <person name="Kobayashi Y."/>
            <person name="Nakagawa T."/>
            <person name="Ezawa T."/>
            <person name="Yamaguchi K."/>
            <person name="Bino T."/>
            <person name="Nishimoto Y."/>
            <person name="Shigenobu S."/>
            <person name="Kawaguchi M."/>
        </authorList>
    </citation>
    <scope>NUCLEOTIDE SEQUENCE</scope>
    <source>
        <strain evidence="3">HR1</strain>
    </source>
</reference>
<dbReference type="Proteomes" id="UP000615446">
    <property type="component" value="Unassembled WGS sequence"/>
</dbReference>
<dbReference type="OrthoDB" id="10439514at2759"/>
<evidence type="ECO:0000256" key="1">
    <source>
        <dbReference type="SAM" id="Coils"/>
    </source>
</evidence>
<name>A0A2Z6QWL1_9GLOM</name>
<comment type="caution">
    <text evidence="2">The sequence shown here is derived from an EMBL/GenBank/DDBJ whole genome shotgun (WGS) entry which is preliminary data.</text>
</comment>
<reference evidence="2 4" key="1">
    <citation type="submission" date="2017-11" db="EMBL/GenBank/DDBJ databases">
        <title>The genome of Rhizophagus clarus HR1 reveals common genetic basis of auxotrophy among arbuscular mycorrhizal fungi.</title>
        <authorList>
            <person name="Kobayashi Y."/>
        </authorList>
    </citation>
    <scope>NUCLEOTIDE SEQUENCE [LARGE SCALE GENOMIC DNA]</scope>
    <source>
        <strain evidence="2 4">HR1</strain>
    </source>
</reference>
<evidence type="ECO:0000313" key="3">
    <source>
        <dbReference type="EMBL" id="GET00302.1"/>
    </source>
</evidence>
<dbReference type="EMBL" id="BLAL01000285">
    <property type="protein sequence ID" value="GET00302.1"/>
    <property type="molecule type" value="Genomic_DNA"/>
</dbReference>
<gene>
    <name evidence="3" type="ORF">RCL2_002676700</name>
    <name evidence="2" type="ORF">RclHR1_20870003</name>
</gene>